<accession>A0ABU3DT10</accession>
<dbReference type="EMBL" id="JAVRHN010000007">
    <property type="protein sequence ID" value="MDT0686839.1"/>
    <property type="molecule type" value="Genomic_DNA"/>
</dbReference>
<dbReference type="InterPro" id="IPR028098">
    <property type="entry name" value="Glyco_trans_4-like_N"/>
</dbReference>
<dbReference type="Gene3D" id="3.40.50.2000">
    <property type="entry name" value="Glycogen Phosphorylase B"/>
    <property type="match status" value="2"/>
</dbReference>
<evidence type="ECO:0000313" key="3">
    <source>
        <dbReference type="EMBL" id="MDT0686839.1"/>
    </source>
</evidence>
<evidence type="ECO:0000259" key="1">
    <source>
        <dbReference type="Pfam" id="PF00534"/>
    </source>
</evidence>
<proteinExistence type="predicted"/>
<dbReference type="Proteomes" id="UP001253848">
    <property type="component" value="Unassembled WGS sequence"/>
</dbReference>
<dbReference type="PANTHER" id="PTHR12526">
    <property type="entry name" value="GLYCOSYLTRANSFERASE"/>
    <property type="match status" value="1"/>
</dbReference>
<dbReference type="InterPro" id="IPR001296">
    <property type="entry name" value="Glyco_trans_1"/>
</dbReference>
<sequence>MHIGFLTPEYPHSQSTPSGGLGTSIKNLASSLIQKKIKVSVFVYGQKQDLKFEENGISFCFIKQRKYSFMGWYRYRKYLQKVLNSQIEKDKIEILEAPDWTGITAFMKFSCPLDIRMHGTDAYFCNLEERKQKYKNYLFEKSALKSADALVSVSAFTAEKTKEIFELDRPVKIIPNSIDTAQFLPSEKSPIKNRLLYFGTVIRKKGVLELAIIFNEVVLNNPKTELWLIGKDVVDIFEKRSTLEIFRETLSPLAKEQLKYFPEVSYSEIKEHIAEAAVIVLPSFAEALPMTWLEAMAMEKALVTSNIGWAKEVMIDGKTGYTEDPKNHKAYAEKILHLLNNPEEAKSMGKAARQQVLKKFSTEVVVQQNISFYKELVIARAKPHAIS</sequence>
<dbReference type="SUPFAM" id="SSF53756">
    <property type="entry name" value="UDP-Glycosyltransferase/glycogen phosphorylase"/>
    <property type="match status" value="1"/>
</dbReference>
<keyword evidence="4" id="KW-1185">Reference proteome</keyword>
<dbReference type="GO" id="GO:0016757">
    <property type="term" value="F:glycosyltransferase activity"/>
    <property type="evidence" value="ECO:0007669"/>
    <property type="project" value="UniProtKB-KW"/>
</dbReference>
<dbReference type="Pfam" id="PF00534">
    <property type="entry name" value="Glycos_transf_1"/>
    <property type="match status" value="1"/>
</dbReference>
<gene>
    <name evidence="3" type="ORF">RM541_10715</name>
</gene>
<reference evidence="3 4" key="1">
    <citation type="submission" date="2023-09" db="EMBL/GenBank/DDBJ databases">
        <authorList>
            <person name="Rey-Velasco X."/>
        </authorList>
    </citation>
    <scope>NUCLEOTIDE SEQUENCE [LARGE SCALE GENOMIC DNA]</scope>
    <source>
        <strain evidence="3 4">F225</strain>
    </source>
</reference>
<evidence type="ECO:0000313" key="4">
    <source>
        <dbReference type="Proteomes" id="UP001253848"/>
    </source>
</evidence>
<name>A0ABU3DT10_9FLAO</name>
<dbReference type="CDD" id="cd03801">
    <property type="entry name" value="GT4_PimA-like"/>
    <property type="match status" value="1"/>
</dbReference>
<feature type="domain" description="Glycosyl transferase family 1" evidence="1">
    <location>
        <begin position="191"/>
        <end position="355"/>
    </location>
</feature>
<dbReference type="EC" id="2.4.-.-" evidence="3"/>
<dbReference type="Pfam" id="PF13439">
    <property type="entry name" value="Glyco_transf_4"/>
    <property type="match status" value="1"/>
</dbReference>
<dbReference type="RefSeq" id="WP_311500145.1">
    <property type="nucleotide sequence ID" value="NZ_JAVRHN010000007.1"/>
</dbReference>
<keyword evidence="3" id="KW-0328">Glycosyltransferase</keyword>
<feature type="domain" description="Glycosyltransferase subfamily 4-like N-terminal" evidence="2">
    <location>
        <begin position="19"/>
        <end position="181"/>
    </location>
</feature>
<protein>
    <submittedName>
        <fullName evidence="3">Glycosyltransferase family 4 protein</fullName>
        <ecNumber evidence="3">2.4.-.-</ecNumber>
    </submittedName>
</protein>
<keyword evidence="3" id="KW-0808">Transferase</keyword>
<evidence type="ECO:0000259" key="2">
    <source>
        <dbReference type="Pfam" id="PF13439"/>
    </source>
</evidence>
<comment type="caution">
    <text evidence="3">The sequence shown here is derived from an EMBL/GenBank/DDBJ whole genome shotgun (WGS) entry which is preliminary data.</text>
</comment>
<organism evidence="3 4">
    <name type="scientific">Autumnicola psychrophila</name>
    <dbReference type="NCBI Taxonomy" id="3075592"/>
    <lineage>
        <taxon>Bacteria</taxon>
        <taxon>Pseudomonadati</taxon>
        <taxon>Bacteroidota</taxon>
        <taxon>Flavobacteriia</taxon>
        <taxon>Flavobacteriales</taxon>
        <taxon>Flavobacteriaceae</taxon>
        <taxon>Autumnicola</taxon>
    </lineage>
</organism>